<dbReference type="STRING" id="1346286.SAMN05444362_110131"/>
<dbReference type="SMART" id="SM00829">
    <property type="entry name" value="PKS_ER"/>
    <property type="match status" value="1"/>
</dbReference>
<sequence>MNMTAKSWTWQHKGEPTELVLAEKEVRTLGNDEVLIQNCVIGLNPVDWKLIEWGHPEWQPGFVPGVDGMGIILQTGKKMSHLRTGTRVCYHTNLSKDGSFGTHTIVPGHALISVPDKVSDITAAAFPCPSLTAWQAFSKIPHLAGKTVLVSGAGGSVGYFLTQLLLHENAKVYVTASPKHHQEFLQMGVSAAIDYNSPDWKTEMLDSLHGNLFDAAFDTVNGLHASGLGTMLGYYGHLVAIQDRVEQNPVRAFSTCISLHEVALGAYHKYASPKQIAQLIEDGKMLLDKIGAGVLKLRENSVAGFDQLPAHLAEMKRNHSQTKYLVSI</sequence>
<organism evidence="4 5">
    <name type="scientific">Dysgonomonas macrotermitis</name>
    <dbReference type="NCBI Taxonomy" id="1346286"/>
    <lineage>
        <taxon>Bacteria</taxon>
        <taxon>Pseudomonadati</taxon>
        <taxon>Bacteroidota</taxon>
        <taxon>Bacteroidia</taxon>
        <taxon>Bacteroidales</taxon>
        <taxon>Dysgonomonadaceae</taxon>
        <taxon>Dysgonomonas</taxon>
    </lineage>
</organism>
<dbReference type="InterPro" id="IPR020843">
    <property type="entry name" value="ER"/>
</dbReference>
<feature type="domain" description="Enoyl reductase (ER)" evidence="3">
    <location>
        <begin position="14"/>
        <end position="326"/>
    </location>
</feature>
<dbReference type="InterPro" id="IPR036291">
    <property type="entry name" value="NAD(P)-bd_dom_sf"/>
</dbReference>
<dbReference type="SUPFAM" id="SSF51735">
    <property type="entry name" value="NAD(P)-binding Rossmann-fold domains"/>
    <property type="match status" value="1"/>
</dbReference>
<dbReference type="PANTHER" id="PTHR48106">
    <property type="entry name" value="QUINONE OXIDOREDUCTASE PIG3-RELATED"/>
    <property type="match status" value="1"/>
</dbReference>
<evidence type="ECO:0000256" key="1">
    <source>
        <dbReference type="ARBA" id="ARBA00022857"/>
    </source>
</evidence>
<evidence type="ECO:0000259" key="3">
    <source>
        <dbReference type="SMART" id="SM00829"/>
    </source>
</evidence>
<dbReference type="EMBL" id="FQUC01000010">
    <property type="protein sequence ID" value="SHF82207.1"/>
    <property type="molecule type" value="Genomic_DNA"/>
</dbReference>
<evidence type="ECO:0000313" key="5">
    <source>
        <dbReference type="Proteomes" id="UP000184480"/>
    </source>
</evidence>
<dbReference type="SUPFAM" id="SSF50129">
    <property type="entry name" value="GroES-like"/>
    <property type="match status" value="1"/>
</dbReference>
<dbReference type="GO" id="GO:0003960">
    <property type="term" value="F:quinone reductase (NADPH) activity"/>
    <property type="evidence" value="ECO:0007669"/>
    <property type="project" value="TreeGrafter"/>
</dbReference>
<accession>A0A1M5ESP4</accession>
<protein>
    <submittedName>
        <fullName evidence="4">NADPH:quinone reductase</fullName>
    </submittedName>
</protein>
<dbReference type="InterPro" id="IPR011032">
    <property type="entry name" value="GroES-like_sf"/>
</dbReference>
<keyword evidence="2" id="KW-0560">Oxidoreductase</keyword>
<name>A0A1M5ESP4_9BACT</name>
<keyword evidence="5" id="KW-1185">Reference proteome</keyword>
<dbReference type="Gene3D" id="3.90.180.10">
    <property type="entry name" value="Medium-chain alcohol dehydrogenases, catalytic domain"/>
    <property type="match status" value="1"/>
</dbReference>
<evidence type="ECO:0000313" key="4">
    <source>
        <dbReference type="EMBL" id="SHF82207.1"/>
    </source>
</evidence>
<dbReference type="GO" id="GO:0070402">
    <property type="term" value="F:NADPH binding"/>
    <property type="evidence" value="ECO:0007669"/>
    <property type="project" value="TreeGrafter"/>
</dbReference>
<dbReference type="CDD" id="cd08271">
    <property type="entry name" value="MDR5"/>
    <property type="match status" value="1"/>
</dbReference>
<keyword evidence="1" id="KW-0521">NADP</keyword>
<dbReference type="Gene3D" id="3.40.50.720">
    <property type="entry name" value="NAD(P)-binding Rossmann-like Domain"/>
    <property type="match status" value="1"/>
</dbReference>
<reference evidence="5" key="1">
    <citation type="submission" date="2016-11" db="EMBL/GenBank/DDBJ databases">
        <authorList>
            <person name="Varghese N."/>
            <person name="Submissions S."/>
        </authorList>
    </citation>
    <scope>NUCLEOTIDE SEQUENCE [LARGE SCALE GENOMIC DNA]</scope>
    <source>
        <strain evidence="5">DSM 27370</strain>
    </source>
</reference>
<proteinExistence type="predicted"/>
<dbReference type="PANTHER" id="PTHR48106:SF13">
    <property type="entry name" value="QUINONE OXIDOREDUCTASE-RELATED"/>
    <property type="match status" value="1"/>
</dbReference>
<dbReference type="GO" id="GO:0005829">
    <property type="term" value="C:cytosol"/>
    <property type="evidence" value="ECO:0007669"/>
    <property type="project" value="TreeGrafter"/>
</dbReference>
<dbReference type="Pfam" id="PF08240">
    <property type="entry name" value="ADH_N"/>
    <property type="match status" value="1"/>
</dbReference>
<gene>
    <name evidence="4" type="ORF">SAMN05444362_110131</name>
</gene>
<evidence type="ECO:0000256" key="2">
    <source>
        <dbReference type="ARBA" id="ARBA00023002"/>
    </source>
</evidence>
<dbReference type="Proteomes" id="UP000184480">
    <property type="component" value="Unassembled WGS sequence"/>
</dbReference>
<dbReference type="InterPro" id="IPR013154">
    <property type="entry name" value="ADH-like_N"/>
</dbReference>
<dbReference type="AlphaFoldDB" id="A0A1M5ESP4"/>
<dbReference type="GO" id="GO:0035925">
    <property type="term" value="F:mRNA 3'-UTR AU-rich region binding"/>
    <property type="evidence" value="ECO:0007669"/>
    <property type="project" value="TreeGrafter"/>
</dbReference>
<dbReference type="OrthoDB" id="9787435at2"/>